<dbReference type="GO" id="GO:0005811">
    <property type="term" value="C:lipid droplet"/>
    <property type="evidence" value="ECO:0007669"/>
    <property type="project" value="InterPro"/>
</dbReference>
<evidence type="ECO:0000313" key="4">
    <source>
        <dbReference type="Proteomes" id="UP000813462"/>
    </source>
</evidence>
<dbReference type="InterPro" id="IPR032697">
    <property type="entry name" value="SQ_cyclase_N"/>
</dbReference>
<name>A0A978UK66_ZIZJJ</name>
<keyword evidence="1" id="KW-0413">Isomerase</keyword>
<dbReference type="SUPFAM" id="SSF48239">
    <property type="entry name" value="Terpenoid cyclases/Protein prenyltransferases"/>
    <property type="match status" value="1"/>
</dbReference>
<dbReference type="Pfam" id="PF13249">
    <property type="entry name" value="SQHop_cyclase_N"/>
    <property type="match status" value="1"/>
</dbReference>
<dbReference type="PANTHER" id="PTHR11764">
    <property type="entry name" value="TERPENE CYCLASE/MUTASE FAMILY MEMBER"/>
    <property type="match status" value="1"/>
</dbReference>
<proteinExistence type="predicted"/>
<dbReference type="InterPro" id="IPR018333">
    <property type="entry name" value="Squalene_cyclase"/>
</dbReference>
<reference evidence="3" key="1">
    <citation type="journal article" date="2021" name="Front. Plant Sci.">
        <title>Chromosome-Scale Genome Assembly for Chinese Sour Jujube and Insights Into Its Genome Evolution and Domestication Signature.</title>
        <authorList>
            <person name="Shen L.-Y."/>
            <person name="Luo H."/>
            <person name="Wang X.-L."/>
            <person name="Wang X.-M."/>
            <person name="Qiu X.-J."/>
            <person name="Liu H."/>
            <person name="Zhou S.-S."/>
            <person name="Jia K.-H."/>
            <person name="Nie S."/>
            <person name="Bao Y.-T."/>
            <person name="Zhang R.-G."/>
            <person name="Yun Q.-Z."/>
            <person name="Chai Y.-H."/>
            <person name="Lu J.-Y."/>
            <person name="Li Y."/>
            <person name="Zhao S.-W."/>
            <person name="Mao J.-F."/>
            <person name="Jia S.-G."/>
            <person name="Mao Y.-M."/>
        </authorList>
    </citation>
    <scope>NUCLEOTIDE SEQUENCE</scope>
    <source>
        <strain evidence="3">AT0</strain>
        <tissue evidence="3">Leaf</tissue>
    </source>
</reference>
<gene>
    <name evidence="3" type="ORF">FEM48_Zijuj10G0003700</name>
</gene>
<dbReference type="EMBL" id="JAEACU010000010">
    <property type="protein sequence ID" value="KAH7515218.1"/>
    <property type="molecule type" value="Genomic_DNA"/>
</dbReference>
<dbReference type="AlphaFoldDB" id="A0A978UK66"/>
<evidence type="ECO:0000259" key="2">
    <source>
        <dbReference type="Pfam" id="PF13249"/>
    </source>
</evidence>
<accession>A0A978UK66</accession>
<feature type="domain" description="Squalene cyclase N-terminal" evidence="2">
    <location>
        <begin position="69"/>
        <end position="227"/>
    </location>
</feature>
<dbReference type="InterPro" id="IPR008930">
    <property type="entry name" value="Terpenoid_cyclase/PrenylTrfase"/>
</dbReference>
<evidence type="ECO:0000256" key="1">
    <source>
        <dbReference type="ARBA" id="ARBA00023235"/>
    </source>
</evidence>
<dbReference type="GO" id="GO:0016104">
    <property type="term" value="P:triterpenoid biosynthetic process"/>
    <property type="evidence" value="ECO:0007669"/>
    <property type="project" value="InterPro"/>
</dbReference>
<dbReference type="Gene3D" id="1.50.10.20">
    <property type="match status" value="1"/>
</dbReference>
<comment type="caution">
    <text evidence="3">The sequence shown here is derived from an EMBL/GenBank/DDBJ whole genome shotgun (WGS) entry which is preliminary data.</text>
</comment>
<dbReference type="Proteomes" id="UP000813462">
    <property type="component" value="Unassembled WGS sequence"/>
</dbReference>
<dbReference type="PANTHER" id="PTHR11764:SF58">
    <property type="entry name" value="BETA-AMYRIN SYNTHASE-RELATED"/>
    <property type="match status" value="1"/>
</dbReference>
<dbReference type="GO" id="GO:0042300">
    <property type="term" value="F:beta-amyrin synthase activity"/>
    <property type="evidence" value="ECO:0007669"/>
    <property type="project" value="TreeGrafter"/>
</dbReference>
<evidence type="ECO:0000313" key="3">
    <source>
        <dbReference type="EMBL" id="KAH7515218.1"/>
    </source>
</evidence>
<sequence>MWRLKVAYGGKDPNIFTTNEFVGRQIWEFDPDAGTDEERAQVEDARRHFTNNRHHVICLYVIGHLNSVLTREHRVEILRYIYNHQQEDGGWGFHKESPSCMFSTAMSYICMRLLGEGPEGGQDNACARARKWILDHGGVTYIPSWGKAWLAILGLIDYDGLNPMPPEFWMLPTYFPMHPGKMWCYCRTVYMPSSYLYGKRFVGPITPLVLQLREELHTQPYHQVNWSRARHLCIVYAVLLGRRSAWEALQNASSENTRLSVGC</sequence>
<organism evidence="3 4">
    <name type="scientific">Ziziphus jujuba var. spinosa</name>
    <dbReference type="NCBI Taxonomy" id="714518"/>
    <lineage>
        <taxon>Eukaryota</taxon>
        <taxon>Viridiplantae</taxon>
        <taxon>Streptophyta</taxon>
        <taxon>Embryophyta</taxon>
        <taxon>Tracheophyta</taxon>
        <taxon>Spermatophyta</taxon>
        <taxon>Magnoliopsida</taxon>
        <taxon>eudicotyledons</taxon>
        <taxon>Gunneridae</taxon>
        <taxon>Pentapetalae</taxon>
        <taxon>rosids</taxon>
        <taxon>fabids</taxon>
        <taxon>Rosales</taxon>
        <taxon>Rhamnaceae</taxon>
        <taxon>Paliureae</taxon>
        <taxon>Ziziphus</taxon>
    </lineage>
</organism>
<protein>
    <recommendedName>
        <fullName evidence="2">Squalene cyclase N-terminal domain-containing protein</fullName>
    </recommendedName>
</protein>